<evidence type="ECO:0000256" key="4">
    <source>
        <dbReference type="ARBA" id="ARBA00023161"/>
    </source>
</evidence>
<dbReference type="CDD" id="cd09884">
    <property type="entry name" value="PIN_Smg5-like"/>
    <property type="match status" value="1"/>
</dbReference>
<evidence type="ECO:0000259" key="6">
    <source>
        <dbReference type="Pfam" id="PF10373"/>
    </source>
</evidence>
<dbReference type="Pfam" id="PF10373">
    <property type="entry name" value="EST1_DNA_bind"/>
    <property type="match status" value="1"/>
</dbReference>
<dbReference type="PANTHER" id="PTHR15696:SF7">
    <property type="entry name" value="NONSENSE-MEDIATED MRNA DECAY FACTOR"/>
    <property type="match status" value="1"/>
</dbReference>
<dbReference type="GO" id="GO:0000184">
    <property type="term" value="P:nuclear-transcribed mRNA catabolic process, nonsense-mediated decay"/>
    <property type="evidence" value="ECO:0007669"/>
    <property type="project" value="UniProtKB-KW"/>
</dbReference>
<comment type="subcellular location">
    <subcellularLocation>
        <location evidence="2">Cytoplasm</location>
    </subcellularLocation>
    <subcellularLocation>
        <location evidence="1">Nucleus</location>
    </subcellularLocation>
</comment>
<dbReference type="GO" id="GO:0042162">
    <property type="term" value="F:telomeric DNA binding"/>
    <property type="evidence" value="ECO:0007669"/>
    <property type="project" value="TreeGrafter"/>
</dbReference>
<feature type="domain" description="Telomerase activating protein Est1-like N-terminal" evidence="7">
    <location>
        <begin position="22"/>
        <end position="59"/>
    </location>
</feature>
<dbReference type="Gene3D" id="1.25.40.10">
    <property type="entry name" value="Tetratricopeptide repeat domain"/>
    <property type="match status" value="1"/>
</dbReference>
<evidence type="ECO:0008006" key="10">
    <source>
        <dbReference type="Google" id="ProtNLM"/>
    </source>
</evidence>
<keyword evidence="5" id="KW-0539">Nucleus</keyword>
<evidence type="ECO:0000256" key="3">
    <source>
        <dbReference type="ARBA" id="ARBA00022490"/>
    </source>
</evidence>
<dbReference type="PANTHER" id="PTHR15696">
    <property type="entry name" value="SMG-7 SUPPRESSOR WITH MORPHOLOGICAL EFFECT ON GENITALIA PROTEIN 7"/>
    <property type="match status" value="1"/>
</dbReference>
<dbReference type="SUPFAM" id="SSF48452">
    <property type="entry name" value="TPR-like"/>
    <property type="match status" value="1"/>
</dbReference>
<dbReference type="GO" id="GO:0005697">
    <property type="term" value="C:telomerase holoenzyme complex"/>
    <property type="evidence" value="ECO:0007669"/>
    <property type="project" value="TreeGrafter"/>
</dbReference>
<dbReference type="Gene3D" id="3.40.50.1010">
    <property type="entry name" value="5'-nuclease"/>
    <property type="match status" value="1"/>
</dbReference>
<evidence type="ECO:0000256" key="2">
    <source>
        <dbReference type="ARBA" id="ARBA00004496"/>
    </source>
</evidence>
<reference evidence="9" key="1">
    <citation type="submission" date="2015-12" db="EMBL/GenBank/DDBJ databases">
        <title>De novo transcriptome assembly of four potential Pierce s Disease insect vectors from Arizona vineyards.</title>
        <authorList>
            <person name="Tassone E.E."/>
        </authorList>
    </citation>
    <scope>NUCLEOTIDE SEQUENCE</scope>
</reference>
<dbReference type="InterPro" id="IPR018834">
    <property type="entry name" value="DNA/RNA-bd_Est1-type"/>
</dbReference>
<dbReference type="InterPro" id="IPR011990">
    <property type="entry name" value="TPR-like_helical_dom_sf"/>
</dbReference>
<evidence type="ECO:0000259" key="8">
    <source>
        <dbReference type="Pfam" id="PF13638"/>
    </source>
</evidence>
<dbReference type="Pfam" id="PF13638">
    <property type="entry name" value="PIN_4"/>
    <property type="match status" value="1"/>
</dbReference>
<organism evidence="9">
    <name type="scientific">Clastoptera arizonana</name>
    <name type="common">Arizona spittle bug</name>
    <dbReference type="NCBI Taxonomy" id="38151"/>
    <lineage>
        <taxon>Eukaryota</taxon>
        <taxon>Metazoa</taxon>
        <taxon>Ecdysozoa</taxon>
        <taxon>Arthropoda</taxon>
        <taxon>Hexapoda</taxon>
        <taxon>Insecta</taxon>
        <taxon>Pterygota</taxon>
        <taxon>Neoptera</taxon>
        <taxon>Paraneoptera</taxon>
        <taxon>Hemiptera</taxon>
        <taxon>Auchenorrhyncha</taxon>
        <taxon>Cercopoidea</taxon>
        <taxon>Clastopteridae</taxon>
        <taxon>Clastoptera</taxon>
    </lineage>
</organism>
<dbReference type="EMBL" id="GEDC01006022">
    <property type="protein sequence ID" value="JAS31276.1"/>
    <property type="molecule type" value="Transcribed_RNA"/>
</dbReference>
<evidence type="ECO:0000256" key="5">
    <source>
        <dbReference type="ARBA" id="ARBA00023242"/>
    </source>
</evidence>
<dbReference type="InterPro" id="IPR045153">
    <property type="entry name" value="Est1/Ebs1-like"/>
</dbReference>
<dbReference type="Pfam" id="PF10374">
    <property type="entry name" value="EST1"/>
    <property type="match status" value="1"/>
</dbReference>
<evidence type="ECO:0000259" key="7">
    <source>
        <dbReference type="Pfam" id="PF10374"/>
    </source>
</evidence>
<sequence length="730" mass="83236">LRGIIDFPILIVDNGLKKGKSNSGVKEKMEDKENEGVEWAQSAVHRCLIYLGDLSRYLADFCPGYHTELPARYYYQALNWKPEAGMPYNQLGTLSGNKNFSLDSAYYYMRCMQCSQSFEGAEGNLAGVLEKNTRWLESSATENTSNLHHLTARFLYIVDICYFEKISQQGVAKVCEEIIARLNVCLSEIVLPDRLVDIHILDSMDEIKQPQYLSDEMLFKMVIISLMCLQHLKEKNCDQVTMMALMLAIMSQLTEKALQLIECLVAPRQPPLPSQINGISKRRRRRRMCKGSSVSSDLSEDEVEIINSDTDLSEEELVFDNQSDSDIDAEETEYGNSGDKNYSLCIFGEQPSLVKTPILTHIQHLCDQGFLLQTIKICCDWLVSNSEVLRISGPSSKKLIRRLVSFLNHLAPIPVNTVTDGSESDGNNKIYNEIPIEEDICTRGLTALKMSHSKLDWNRIRVKCFNPREQAYIRICKLVSLGEQLSNIEGSNIKYNTKVKWFESLVEEPNNENKSKEENIDSESSLSKGKLMQDMGQLWLRAEVRELETKVKRTAHLPPYLVLDCDALIHHIPLVKQLVSSHKFIVLIPSIVVSELDNQKRISHRVRDTIRWLETQFRHGNRFLRAQRSNEHLPLPLIKYPKKKDKEAWLYFQIVECCNYLSMCSVDNPEGNTDKNKDSLVTLLTGRRNLLSPTYANSFSPLGVAKSAGINVEHIETFHGKWKNSSKSHG</sequence>
<protein>
    <recommendedName>
        <fullName evidence="10">PIN domain-containing protein</fullName>
    </recommendedName>
</protein>
<name>A0A1B6E014_9HEMI</name>
<dbReference type="FunFam" id="3.40.50.1010:FF:000033">
    <property type="entry name" value="Blast:Protein SMG5"/>
    <property type="match status" value="1"/>
</dbReference>
<keyword evidence="4" id="KW-0866">Nonsense-mediated mRNA decay</keyword>
<accession>A0A1B6E014</accession>
<dbReference type="AlphaFoldDB" id="A0A1B6E014"/>
<feature type="domain" description="DNA/RNA-binding" evidence="6">
    <location>
        <begin position="71"/>
        <end position="449"/>
    </location>
</feature>
<keyword evidence="3" id="KW-0963">Cytoplasm</keyword>
<gene>
    <name evidence="9" type="ORF">g.23918</name>
</gene>
<dbReference type="InterPro" id="IPR019458">
    <property type="entry name" value="Est1-like_N"/>
</dbReference>
<feature type="domain" description="PIN" evidence="8">
    <location>
        <begin position="561"/>
        <end position="662"/>
    </location>
</feature>
<dbReference type="GO" id="GO:0005737">
    <property type="term" value="C:cytoplasm"/>
    <property type="evidence" value="ECO:0007669"/>
    <property type="project" value="UniProtKB-SubCell"/>
</dbReference>
<proteinExistence type="predicted"/>
<dbReference type="GO" id="GO:0070034">
    <property type="term" value="F:telomerase RNA binding"/>
    <property type="evidence" value="ECO:0007669"/>
    <property type="project" value="TreeGrafter"/>
</dbReference>
<feature type="non-terminal residue" evidence="9">
    <location>
        <position position="1"/>
    </location>
</feature>
<dbReference type="InterPro" id="IPR002716">
    <property type="entry name" value="PIN_dom"/>
</dbReference>
<evidence type="ECO:0000256" key="1">
    <source>
        <dbReference type="ARBA" id="ARBA00004123"/>
    </source>
</evidence>
<evidence type="ECO:0000313" key="9">
    <source>
        <dbReference type="EMBL" id="JAS31276.1"/>
    </source>
</evidence>